<dbReference type="AlphaFoldDB" id="A0A1C4W5L3"/>
<reference evidence="3" key="1">
    <citation type="submission" date="2016-06" db="EMBL/GenBank/DDBJ databases">
        <authorList>
            <person name="Varghese N."/>
            <person name="Submissions Spin"/>
        </authorList>
    </citation>
    <scope>NUCLEOTIDE SEQUENCE [LARGE SCALE GENOMIC DNA]</scope>
    <source>
        <strain evidence="3">DSM 44875</strain>
    </source>
</reference>
<keyword evidence="3" id="KW-1185">Reference proteome</keyword>
<evidence type="ECO:0000256" key="1">
    <source>
        <dbReference type="SAM" id="MobiDB-lite"/>
    </source>
</evidence>
<gene>
    <name evidence="2" type="ORF">GA0070607_3157</name>
</gene>
<sequence>MWTGDWSDRALPPKSERPPASRLMSPGGIALRFYLTALFVSQSRSAGEQPQNTLPLNNRDADVSWVDLVATPSERGKGKAQSVSVRDQKLRQVQETLRRLAHPEVQLATLENRSKAVGTYAKASS</sequence>
<name>A0A1C4W5L3_9ACTN</name>
<dbReference type="EMBL" id="LT607412">
    <property type="protein sequence ID" value="SCE91473.1"/>
    <property type="molecule type" value="Genomic_DNA"/>
</dbReference>
<evidence type="ECO:0000313" key="3">
    <source>
        <dbReference type="Proteomes" id="UP000198243"/>
    </source>
</evidence>
<dbReference type="Proteomes" id="UP000198243">
    <property type="component" value="Chromosome I"/>
</dbReference>
<accession>A0A1C4W5L3</accession>
<organism evidence="2 3">
    <name type="scientific">Micromonospora coriariae</name>
    <dbReference type="NCBI Taxonomy" id="285665"/>
    <lineage>
        <taxon>Bacteria</taxon>
        <taxon>Bacillati</taxon>
        <taxon>Actinomycetota</taxon>
        <taxon>Actinomycetes</taxon>
        <taxon>Micromonosporales</taxon>
        <taxon>Micromonosporaceae</taxon>
        <taxon>Micromonospora</taxon>
    </lineage>
</organism>
<feature type="region of interest" description="Disordered" evidence="1">
    <location>
        <begin position="1"/>
        <end position="24"/>
    </location>
</feature>
<proteinExistence type="predicted"/>
<evidence type="ECO:0000313" key="2">
    <source>
        <dbReference type="EMBL" id="SCE91473.1"/>
    </source>
</evidence>
<protein>
    <submittedName>
        <fullName evidence="2">Uncharacterized protein</fullName>
    </submittedName>
</protein>